<dbReference type="InterPro" id="IPR019429">
    <property type="entry name" value="7TM_GPCR_serpentine_rcpt_Sri"/>
</dbReference>
<feature type="transmembrane region" description="Helical" evidence="1">
    <location>
        <begin position="137"/>
        <end position="158"/>
    </location>
</feature>
<proteinExistence type="predicted"/>
<feature type="transmembrane region" description="Helical" evidence="1">
    <location>
        <begin position="20"/>
        <end position="39"/>
    </location>
</feature>
<keyword evidence="1" id="KW-0472">Membrane</keyword>
<evidence type="ECO:0000313" key="3">
    <source>
        <dbReference type="WBParaSite" id="Pan_g17470.t1"/>
    </source>
</evidence>
<keyword evidence="1" id="KW-0812">Transmembrane</keyword>
<keyword evidence="1" id="KW-1133">Transmembrane helix</keyword>
<dbReference type="Pfam" id="PF10327">
    <property type="entry name" value="7TM_GPCR_Sri"/>
    <property type="match status" value="1"/>
</dbReference>
<feature type="transmembrane region" description="Helical" evidence="1">
    <location>
        <begin position="51"/>
        <end position="70"/>
    </location>
</feature>
<feature type="transmembrane region" description="Helical" evidence="1">
    <location>
        <begin position="90"/>
        <end position="117"/>
    </location>
</feature>
<evidence type="ECO:0000313" key="2">
    <source>
        <dbReference type="Proteomes" id="UP000492821"/>
    </source>
</evidence>
<evidence type="ECO:0000256" key="1">
    <source>
        <dbReference type="SAM" id="Phobius"/>
    </source>
</evidence>
<reference evidence="2" key="1">
    <citation type="journal article" date="2013" name="Genetics">
        <title>The draft genome and transcriptome of Panagrellus redivivus are shaped by the harsh demands of a free-living lifestyle.</title>
        <authorList>
            <person name="Srinivasan J."/>
            <person name="Dillman A.R."/>
            <person name="Macchietto M.G."/>
            <person name="Heikkinen L."/>
            <person name="Lakso M."/>
            <person name="Fracchia K.M."/>
            <person name="Antoshechkin I."/>
            <person name="Mortazavi A."/>
            <person name="Wong G."/>
            <person name="Sternberg P.W."/>
        </authorList>
    </citation>
    <scope>NUCLEOTIDE SEQUENCE [LARGE SCALE GENOMIC DNA]</scope>
    <source>
        <strain evidence="2">MT8872</strain>
    </source>
</reference>
<reference evidence="3" key="2">
    <citation type="submission" date="2020-10" db="UniProtKB">
        <authorList>
            <consortium name="WormBaseParasite"/>
        </authorList>
    </citation>
    <scope>IDENTIFICATION</scope>
</reference>
<dbReference type="Proteomes" id="UP000492821">
    <property type="component" value="Unassembled WGS sequence"/>
</dbReference>
<dbReference type="AlphaFoldDB" id="A0A7E4V7E8"/>
<dbReference type="WBParaSite" id="Pan_g17470.t1">
    <property type="protein sequence ID" value="Pan_g17470.t1"/>
    <property type="gene ID" value="Pan_g17470"/>
</dbReference>
<organism evidence="2 3">
    <name type="scientific">Panagrellus redivivus</name>
    <name type="common">Microworm</name>
    <dbReference type="NCBI Taxonomy" id="6233"/>
    <lineage>
        <taxon>Eukaryota</taxon>
        <taxon>Metazoa</taxon>
        <taxon>Ecdysozoa</taxon>
        <taxon>Nematoda</taxon>
        <taxon>Chromadorea</taxon>
        <taxon>Rhabditida</taxon>
        <taxon>Tylenchina</taxon>
        <taxon>Panagrolaimomorpha</taxon>
        <taxon>Panagrolaimoidea</taxon>
        <taxon>Panagrolaimidae</taxon>
        <taxon>Panagrellus</taxon>
    </lineage>
</organism>
<sequence>MEPNPSLPVIEDFEVNHKIAIIFTTTSIILGIIGFYVILTQSKSLGNFKYYLINQTIWAQLFELAVLLLYPGALAPFPAYYMKGLLRNYLSYKSTVVCYVIWCGLYVNVQLGTVLSLMNRYISVFIPTYRRLTENKYAVMFMALIHIFLYVVLAIAYGSTAENEILMRQKAHDDSRGILDPFFAEQSFVYVEINRKANTIIFYSNAIITFALI</sequence>
<name>A0A7E4V7E8_PANRE</name>
<keyword evidence="2" id="KW-1185">Reference proteome</keyword>
<accession>A0A7E4V7E8</accession>
<protein>
    <submittedName>
        <fullName evidence="3">7TM GPCR serpentine receptor class x (Srx) domain-containing protein</fullName>
    </submittedName>
</protein>